<reference evidence="2 3" key="1">
    <citation type="submission" date="2020-10" db="EMBL/GenBank/DDBJ databases">
        <title>Connecting structure to function with the recovery of over 1000 high-quality activated sludge metagenome-assembled genomes encoding full-length rRNA genes using long-read sequencing.</title>
        <authorList>
            <person name="Singleton C.M."/>
            <person name="Petriglieri F."/>
            <person name="Kristensen J.M."/>
            <person name="Kirkegaard R.H."/>
            <person name="Michaelsen T.Y."/>
            <person name="Andersen M.H."/>
            <person name="Karst S.M."/>
            <person name="Dueholm M.S."/>
            <person name="Nielsen P.H."/>
            <person name="Albertsen M."/>
        </authorList>
    </citation>
    <scope>NUCLEOTIDE SEQUENCE [LARGE SCALE GENOMIC DNA]</scope>
    <source>
        <strain evidence="2">OdNE_18-Q3-R46-58_MAXAC.008</strain>
    </source>
</reference>
<feature type="region of interest" description="Disordered" evidence="1">
    <location>
        <begin position="45"/>
        <end position="69"/>
    </location>
</feature>
<proteinExistence type="predicted"/>
<sequence length="69" mass="7691">MRRATQRIQVEVHGEPASTVTVDEAEIERHVGDLARHQKEIEVHVRRPDPNLKNPDAHPATCPPKSAPA</sequence>
<dbReference type="EMBL" id="JADKCH010000032">
    <property type="protein sequence ID" value="MBK8573750.1"/>
    <property type="molecule type" value="Genomic_DNA"/>
</dbReference>
<gene>
    <name evidence="2" type="ORF">IPN91_14280</name>
</gene>
<evidence type="ECO:0000313" key="3">
    <source>
        <dbReference type="Proteomes" id="UP000709959"/>
    </source>
</evidence>
<protein>
    <submittedName>
        <fullName evidence="2">Uncharacterized protein</fullName>
    </submittedName>
</protein>
<name>A0A936F4R2_9BACT</name>
<organism evidence="2 3">
    <name type="scientific">Candidatus Geothrix odensensis</name>
    <dbReference type="NCBI Taxonomy" id="2954440"/>
    <lineage>
        <taxon>Bacteria</taxon>
        <taxon>Pseudomonadati</taxon>
        <taxon>Acidobacteriota</taxon>
        <taxon>Holophagae</taxon>
        <taxon>Holophagales</taxon>
        <taxon>Holophagaceae</taxon>
        <taxon>Geothrix</taxon>
    </lineage>
</organism>
<dbReference type="Proteomes" id="UP000709959">
    <property type="component" value="Unassembled WGS sequence"/>
</dbReference>
<accession>A0A936F4R2</accession>
<evidence type="ECO:0000256" key="1">
    <source>
        <dbReference type="SAM" id="MobiDB-lite"/>
    </source>
</evidence>
<comment type="caution">
    <text evidence="2">The sequence shown here is derived from an EMBL/GenBank/DDBJ whole genome shotgun (WGS) entry which is preliminary data.</text>
</comment>
<dbReference type="AlphaFoldDB" id="A0A936F4R2"/>
<evidence type="ECO:0000313" key="2">
    <source>
        <dbReference type="EMBL" id="MBK8573750.1"/>
    </source>
</evidence>